<feature type="region of interest" description="Disordered" evidence="1">
    <location>
        <begin position="158"/>
        <end position="178"/>
    </location>
</feature>
<keyword evidence="3" id="KW-1185">Reference proteome</keyword>
<gene>
    <name evidence="2" type="ORF">NTEN_LOCUS19817</name>
</gene>
<feature type="compositionally biased region" description="Polar residues" evidence="1">
    <location>
        <begin position="161"/>
        <end position="170"/>
    </location>
</feature>
<feature type="non-terminal residue" evidence="2">
    <location>
        <position position="1"/>
    </location>
</feature>
<protein>
    <submittedName>
        <fullName evidence="2">Uncharacterized protein</fullName>
    </submittedName>
</protein>
<proteinExistence type="predicted"/>
<sequence length="402" mass="45103">LHIRPIFKTTDRTESTYASVQVAEQISAVRLERHVLNSSDPLLEGGRARPGQLRLSGEKPSPGTAVYFTLSCRTVVTNSAPTSLPTLRTRIFVSKWISRCIMAIRPFLRITITPKALLTYSENTNYPFLKIQGDFRFRRHFPKSNFKRFSVGLLEGKGTGNVRSPRSMTQTPPPGTKGRTVFESQAGPTQMRPLHCTHCTLNTHRAQRRSHWGGVTLGVTRRNTSDAISLQPCDSSLATLFTVEQYNLQRNDALICAEIYFSDANQAEREKSANVNRTQFERDRIFWSSIRIFSVLSHLNCVAKDRNTRQASGASKAFNNRVPEVEHHKRAKDSREKFRQNWPGKKIRALKKKMKFGANMRFSSLSGGITLQMTRPTADDDAPVDGIGGIVGLPRQLATAAT</sequence>
<dbReference type="AlphaFoldDB" id="A0A6H5HFT7"/>
<evidence type="ECO:0000313" key="2">
    <source>
        <dbReference type="EMBL" id="CAB0015477.1"/>
    </source>
</evidence>
<feature type="non-terminal residue" evidence="2">
    <location>
        <position position="402"/>
    </location>
</feature>
<accession>A0A6H5HFT7</accession>
<evidence type="ECO:0000256" key="1">
    <source>
        <dbReference type="SAM" id="MobiDB-lite"/>
    </source>
</evidence>
<name>A0A6H5HFT7_9HEMI</name>
<reference evidence="2 3" key="1">
    <citation type="submission" date="2020-02" db="EMBL/GenBank/DDBJ databases">
        <authorList>
            <person name="Ferguson B K."/>
        </authorList>
    </citation>
    <scope>NUCLEOTIDE SEQUENCE [LARGE SCALE GENOMIC DNA]</scope>
</reference>
<dbReference type="EMBL" id="CADCXU010029148">
    <property type="protein sequence ID" value="CAB0015477.1"/>
    <property type="molecule type" value="Genomic_DNA"/>
</dbReference>
<dbReference type="Proteomes" id="UP000479000">
    <property type="component" value="Unassembled WGS sequence"/>
</dbReference>
<evidence type="ECO:0000313" key="3">
    <source>
        <dbReference type="Proteomes" id="UP000479000"/>
    </source>
</evidence>
<organism evidence="2 3">
    <name type="scientific">Nesidiocoris tenuis</name>
    <dbReference type="NCBI Taxonomy" id="355587"/>
    <lineage>
        <taxon>Eukaryota</taxon>
        <taxon>Metazoa</taxon>
        <taxon>Ecdysozoa</taxon>
        <taxon>Arthropoda</taxon>
        <taxon>Hexapoda</taxon>
        <taxon>Insecta</taxon>
        <taxon>Pterygota</taxon>
        <taxon>Neoptera</taxon>
        <taxon>Paraneoptera</taxon>
        <taxon>Hemiptera</taxon>
        <taxon>Heteroptera</taxon>
        <taxon>Panheteroptera</taxon>
        <taxon>Cimicomorpha</taxon>
        <taxon>Miridae</taxon>
        <taxon>Dicyphina</taxon>
        <taxon>Nesidiocoris</taxon>
    </lineage>
</organism>